<comment type="caution">
    <text evidence="1">The sequence shown here is derived from an EMBL/GenBank/DDBJ whole genome shotgun (WGS) entry which is preliminary data.</text>
</comment>
<protein>
    <submittedName>
        <fullName evidence="1">RloB family protein</fullName>
    </submittedName>
</protein>
<dbReference type="RefSeq" id="WP_064546040.1">
    <property type="nucleotide sequence ID" value="NZ_LXEQ01000047.1"/>
</dbReference>
<reference evidence="1 2" key="1">
    <citation type="submission" date="2016-04" db="EMBL/GenBank/DDBJ databases">
        <title>ATOL: Assembling a taxonomically balanced genome-scale reconstruction of the evolutionary history of the Enterobacteriaceae.</title>
        <authorList>
            <person name="Plunkett G.III."/>
            <person name="Neeno-Eckwall E.C."/>
            <person name="Glasner J.D."/>
            <person name="Perna N.T."/>
        </authorList>
    </citation>
    <scope>NUCLEOTIDE SEQUENCE [LARGE SCALE GENOMIC DNA]</scope>
    <source>
        <strain evidence="1 2">ATCC 51602</strain>
    </source>
</reference>
<accession>A0ABX2W5Q8</accession>
<keyword evidence="2" id="KW-1185">Reference proteome</keyword>
<name>A0ABX2W5Q8_9ENTR</name>
<gene>
    <name evidence="1" type="ORF">M976_02909</name>
</gene>
<proteinExistence type="predicted"/>
<sequence>MAKVRQVRVTKETLLFVGEGFCEKAFLAHINGLYSKGAIKTKIITAKGKGPEHVINHAISCKKIDGYDHVAVLLDLDLICAPSVLKDAKAKGIIIIGSEPCLEGFLLDIMGVKKCTTNNGCKKICHPLLNGEPTDRDTYSALFKKSVLDKARKIHENLNSIINLFEGKLK</sequence>
<evidence type="ECO:0000313" key="1">
    <source>
        <dbReference type="EMBL" id="OAT26191.1"/>
    </source>
</evidence>
<evidence type="ECO:0000313" key="2">
    <source>
        <dbReference type="Proteomes" id="UP000078407"/>
    </source>
</evidence>
<organism evidence="1 2">
    <name type="scientific">Buttiauxella ferragutiae ATCC 51602</name>
    <dbReference type="NCBI Taxonomy" id="1354252"/>
    <lineage>
        <taxon>Bacteria</taxon>
        <taxon>Pseudomonadati</taxon>
        <taxon>Pseudomonadota</taxon>
        <taxon>Gammaproteobacteria</taxon>
        <taxon>Enterobacterales</taxon>
        <taxon>Enterobacteriaceae</taxon>
        <taxon>Buttiauxella</taxon>
    </lineage>
</organism>
<dbReference type="EMBL" id="LXEQ01000047">
    <property type="protein sequence ID" value="OAT26191.1"/>
    <property type="molecule type" value="Genomic_DNA"/>
</dbReference>
<dbReference type="Proteomes" id="UP000078407">
    <property type="component" value="Unassembled WGS sequence"/>
</dbReference>